<dbReference type="InterPro" id="IPR041489">
    <property type="entry name" value="PDZ_6"/>
</dbReference>
<dbReference type="InterPro" id="IPR036034">
    <property type="entry name" value="PDZ_sf"/>
</dbReference>
<evidence type="ECO:0000259" key="1">
    <source>
        <dbReference type="PROSITE" id="PS50106"/>
    </source>
</evidence>
<name>A0A0D8YGA6_DICVI</name>
<dbReference type="Proteomes" id="UP000053766">
    <property type="component" value="Unassembled WGS sequence"/>
</dbReference>
<dbReference type="SMART" id="SM00228">
    <property type="entry name" value="PDZ"/>
    <property type="match status" value="1"/>
</dbReference>
<evidence type="ECO:0000313" key="2">
    <source>
        <dbReference type="EMBL" id="KJH53711.1"/>
    </source>
</evidence>
<evidence type="ECO:0000313" key="3">
    <source>
        <dbReference type="Proteomes" id="UP000053766"/>
    </source>
</evidence>
<dbReference type="OrthoDB" id="43580at2759"/>
<accession>A0A0D8YGA6</accession>
<protein>
    <submittedName>
        <fullName evidence="2">PDZ/DHR/GLGF domain protein</fullName>
    </submittedName>
</protein>
<reference evidence="3" key="2">
    <citation type="journal article" date="2016" name="Sci. Rep.">
        <title>Dictyocaulus viviparus genome, variome and transcriptome elucidate lungworm biology and support future intervention.</title>
        <authorList>
            <person name="McNulty S.N."/>
            <person name="Strube C."/>
            <person name="Rosa B.A."/>
            <person name="Martin J.C."/>
            <person name="Tyagi R."/>
            <person name="Choi Y.J."/>
            <person name="Wang Q."/>
            <person name="Hallsworth Pepin K."/>
            <person name="Zhang X."/>
            <person name="Ozersky P."/>
            <person name="Wilson R.K."/>
            <person name="Sternberg P.W."/>
            <person name="Gasser R.B."/>
            <person name="Mitreva M."/>
        </authorList>
    </citation>
    <scope>NUCLEOTIDE SEQUENCE [LARGE SCALE GENOMIC DNA]</scope>
    <source>
        <strain evidence="3">HannoverDv2000</strain>
    </source>
</reference>
<proteinExistence type="predicted"/>
<reference evidence="2 3" key="1">
    <citation type="submission" date="2013-11" db="EMBL/GenBank/DDBJ databases">
        <title>Draft genome of the bovine lungworm Dictyocaulus viviparus.</title>
        <authorList>
            <person name="Mitreva M."/>
        </authorList>
    </citation>
    <scope>NUCLEOTIDE SEQUENCE [LARGE SCALE GENOMIC DNA]</scope>
    <source>
        <strain evidence="2 3">HannoverDv2000</strain>
    </source>
</reference>
<organism evidence="2 3">
    <name type="scientific">Dictyocaulus viviparus</name>
    <name type="common">Bovine lungworm</name>
    <dbReference type="NCBI Taxonomy" id="29172"/>
    <lineage>
        <taxon>Eukaryota</taxon>
        <taxon>Metazoa</taxon>
        <taxon>Ecdysozoa</taxon>
        <taxon>Nematoda</taxon>
        <taxon>Chromadorea</taxon>
        <taxon>Rhabditida</taxon>
        <taxon>Rhabditina</taxon>
        <taxon>Rhabditomorpha</taxon>
        <taxon>Strongyloidea</taxon>
        <taxon>Metastrongylidae</taxon>
        <taxon>Dictyocaulus</taxon>
    </lineage>
</organism>
<dbReference type="InterPro" id="IPR001478">
    <property type="entry name" value="PDZ"/>
</dbReference>
<sequence>MSKSISIPIALSGLKRFSFRRFSSNKNRDNSTALNGFVITVTKSITGSIKLFGLPAERAGVCVGDEIVAINDVEIEGKTHDEVVRYLKECIRSRTIHLKIRRRTADPTQQSTSFEPQVTEAFLVSVDRNKIKNVTNRLKNILYWRGKSIRIIFIYTSINTLE</sequence>
<dbReference type="SUPFAM" id="SSF50156">
    <property type="entry name" value="PDZ domain-like"/>
    <property type="match status" value="1"/>
</dbReference>
<dbReference type="Gene3D" id="2.30.42.10">
    <property type="match status" value="1"/>
</dbReference>
<keyword evidence="3" id="KW-1185">Reference proteome</keyword>
<dbReference type="Pfam" id="PF17820">
    <property type="entry name" value="PDZ_6"/>
    <property type="match status" value="1"/>
</dbReference>
<dbReference type="EMBL" id="KN716150">
    <property type="protein sequence ID" value="KJH53711.1"/>
    <property type="molecule type" value="Genomic_DNA"/>
</dbReference>
<dbReference type="PROSITE" id="PS50106">
    <property type="entry name" value="PDZ"/>
    <property type="match status" value="1"/>
</dbReference>
<dbReference type="STRING" id="29172.A0A0D8YGA6"/>
<feature type="domain" description="PDZ" evidence="1">
    <location>
        <begin position="21"/>
        <end position="102"/>
    </location>
</feature>
<dbReference type="AlphaFoldDB" id="A0A0D8YGA6"/>
<gene>
    <name evidence="2" type="ORF">DICVIV_00140</name>
</gene>